<dbReference type="Pfam" id="PF02811">
    <property type="entry name" value="PHP"/>
    <property type="match status" value="1"/>
</dbReference>
<dbReference type="InterPro" id="IPR016195">
    <property type="entry name" value="Pol/histidinol_Pase-like"/>
</dbReference>
<dbReference type="Gene3D" id="1.10.150.870">
    <property type="match status" value="1"/>
</dbReference>
<name>A0ABW5XCJ5_9MICO</name>
<dbReference type="InterPro" id="IPR003141">
    <property type="entry name" value="Pol/His_phosphatase_N"/>
</dbReference>
<dbReference type="Pfam" id="PF17657">
    <property type="entry name" value="DNA_pol3_finger"/>
    <property type="match status" value="1"/>
</dbReference>
<comment type="similarity">
    <text evidence="2 13">Belongs to the DNA polymerase type-C family. DnaE2 subfamily.</text>
</comment>
<gene>
    <name evidence="13" type="primary">dnaE2</name>
    <name evidence="16" type="ORF">ACFSYH_02640</name>
</gene>
<comment type="caution">
    <text evidence="16">The sequence shown here is derived from an EMBL/GenBank/DDBJ whole genome shotgun (WGS) entry which is preliminary data.</text>
</comment>
<feature type="region of interest" description="Disordered" evidence="14">
    <location>
        <begin position="476"/>
        <end position="545"/>
    </location>
</feature>
<feature type="domain" description="Polymerase/histidinol phosphatase N-terminal" evidence="15">
    <location>
        <begin position="8"/>
        <end position="75"/>
    </location>
</feature>
<dbReference type="SUPFAM" id="SSF89550">
    <property type="entry name" value="PHP domain-like"/>
    <property type="match status" value="1"/>
</dbReference>
<evidence type="ECO:0000256" key="6">
    <source>
        <dbReference type="ARBA" id="ARBA00022679"/>
    </source>
</evidence>
<keyword evidence="6 13" id="KW-0808">Transferase</keyword>
<keyword evidence="7 13" id="KW-0548">Nucleotidyltransferase</keyword>
<reference evidence="17" key="1">
    <citation type="journal article" date="2019" name="Int. J. Syst. Evol. Microbiol.">
        <title>The Global Catalogue of Microorganisms (GCM) 10K type strain sequencing project: providing services to taxonomists for standard genome sequencing and annotation.</title>
        <authorList>
            <consortium name="The Broad Institute Genomics Platform"/>
            <consortium name="The Broad Institute Genome Sequencing Center for Infectious Disease"/>
            <person name="Wu L."/>
            <person name="Ma J."/>
        </authorList>
    </citation>
    <scope>NUCLEOTIDE SEQUENCE [LARGE SCALE GENOMIC DNA]</scope>
    <source>
        <strain evidence="17">KCTC 33576</strain>
    </source>
</reference>
<keyword evidence="10 13" id="KW-0239">DNA-directed DNA polymerase</keyword>
<evidence type="ECO:0000256" key="13">
    <source>
        <dbReference type="HAMAP-Rule" id="MF_01902"/>
    </source>
</evidence>
<dbReference type="PANTHER" id="PTHR32294">
    <property type="entry name" value="DNA POLYMERASE III SUBUNIT ALPHA"/>
    <property type="match status" value="1"/>
</dbReference>
<evidence type="ECO:0000256" key="9">
    <source>
        <dbReference type="ARBA" id="ARBA00022763"/>
    </source>
</evidence>
<keyword evidence="17" id="KW-1185">Reference proteome</keyword>
<feature type="compositionally biased region" description="Basic and acidic residues" evidence="14">
    <location>
        <begin position="521"/>
        <end position="545"/>
    </location>
</feature>
<dbReference type="EMBL" id="JBHUOP010000001">
    <property type="protein sequence ID" value="MFD2839464.1"/>
    <property type="molecule type" value="Genomic_DNA"/>
</dbReference>
<dbReference type="InterPro" id="IPR004013">
    <property type="entry name" value="PHP_dom"/>
</dbReference>
<keyword evidence="8 13" id="KW-0235">DNA replication</keyword>
<dbReference type="InterPro" id="IPR023073">
    <property type="entry name" value="DnaE2"/>
</dbReference>
<dbReference type="InterPro" id="IPR004365">
    <property type="entry name" value="NA-bd_OB_tRNA"/>
</dbReference>
<dbReference type="Pfam" id="PF01336">
    <property type="entry name" value="tRNA_anti-codon"/>
    <property type="match status" value="1"/>
</dbReference>
<comment type="catalytic activity">
    <reaction evidence="12 13">
        <text>DNA(n) + a 2'-deoxyribonucleoside 5'-triphosphate = DNA(n+1) + diphosphate</text>
        <dbReference type="Rhea" id="RHEA:22508"/>
        <dbReference type="Rhea" id="RHEA-COMP:17339"/>
        <dbReference type="Rhea" id="RHEA-COMP:17340"/>
        <dbReference type="ChEBI" id="CHEBI:33019"/>
        <dbReference type="ChEBI" id="CHEBI:61560"/>
        <dbReference type="ChEBI" id="CHEBI:173112"/>
        <dbReference type="EC" id="2.7.7.7"/>
    </reaction>
</comment>
<protein>
    <recommendedName>
        <fullName evidence="4 13">Error-prone DNA polymerase</fullName>
        <ecNumber evidence="3 13">2.7.7.7</ecNumber>
    </recommendedName>
</protein>
<evidence type="ECO:0000256" key="7">
    <source>
        <dbReference type="ARBA" id="ARBA00022695"/>
    </source>
</evidence>
<dbReference type="EC" id="2.7.7.7" evidence="3 13"/>
<evidence type="ECO:0000256" key="10">
    <source>
        <dbReference type="ARBA" id="ARBA00022932"/>
    </source>
</evidence>
<dbReference type="CDD" id="cd04485">
    <property type="entry name" value="DnaE_OBF"/>
    <property type="match status" value="1"/>
</dbReference>
<dbReference type="InterPro" id="IPR004805">
    <property type="entry name" value="DnaE2/DnaE/PolC"/>
</dbReference>
<evidence type="ECO:0000259" key="15">
    <source>
        <dbReference type="SMART" id="SM00481"/>
    </source>
</evidence>
<evidence type="ECO:0000256" key="2">
    <source>
        <dbReference type="ARBA" id="ARBA00007391"/>
    </source>
</evidence>
<evidence type="ECO:0000256" key="8">
    <source>
        <dbReference type="ARBA" id="ARBA00022705"/>
    </source>
</evidence>
<accession>A0ABW5XCJ5</accession>
<dbReference type="SMART" id="SM00481">
    <property type="entry name" value="POLIIIAc"/>
    <property type="match status" value="1"/>
</dbReference>
<evidence type="ECO:0000313" key="16">
    <source>
        <dbReference type="EMBL" id="MFD2839464.1"/>
    </source>
</evidence>
<dbReference type="PANTHER" id="PTHR32294:SF4">
    <property type="entry name" value="ERROR-PRONE DNA POLYMERASE"/>
    <property type="match status" value="1"/>
</dbReference>
<evidence type="ECO:0000256" key="1">
    <source>
        <dbReference type="ARBA" id="ARBA00004496"/>
    </source>
</evidence>
<dbReference type="Pfam" id="PF07733">
    <property type="entry name" value="DNA_pol3_alpha"/>
    <property type="match status" value="1"/>
</dbReference>
<evidence type="ECO:0000256" key="4">
    <source>
        <dbReference type="ARBA" id="ARBA00017273"/>
    </source>
</evidence>
<dbReference type="InterPro" id="IPR029460">
    <property type="entry name" value="DNAPol_HHH"/>
</dbReference>
<proteinExistence type="inferred from homology"/>
<dbReference type="Pfam" id="PF14579">
    <property type="entry name" value="HHH_6"/>
    <property type="match status" value="1"/>
</dbReference>
<evidence type="ECO:0000256" key="14">
    <source>
        <dbReference type="SAM" id="MobiDB-lite"/>
    </source>
</evidence>
<evidence type="ECO:0000256" key="11">
    <source>
        <dbReference type="ARBA" id="ARBA00023204"/>
    </source>
</evidence>
<dbReference type="Gene3D" id="3.20.20.140">
    <property type="entry name" value="Metal-dependent hydrolases"/>
    <property type="match status" value="1"/>
</dbReference>
<evidence type="ECO:0000313" key="17">
    <source>
        <dbReference type="Proteomes" id="UP001597391"/>
    </source>
</evidence>
<keyword evidence="9 13" id="KW-0227">DNA damage</keyword>
<evidence type="ECO:0000256" key="5">
    <source>
        <dbReference type="ARBA" id="ARBA00022490"/>
    </source>
</evidence>
<evidence type="ECO:0000256" key="12">
    <source>
        <dbReference type="ARBA" id="ARBA00049244"/>
    </source>
</evidence>
<dbReference type="Proteomes" id="UP001597391">
    <property type="component" value="Unassembled WGS sequence"/>
</dbReference>
<dbReference type="NCBIfam" id="TIGR00594">
    <property type="entry name" value="polc"/>
    <property type="match status" value="1"/>
</dbReference>
<keyword evidence="11 13" id="KW-0234">DNA repair</keyword>
<keyword evidence="5 13" id="KW-0963">Cytoplasm</keyword>
<comment type="subcellular location">
    <subcellularLocation>
        <location evidence="1 13">Cytoplasm</location>
    </subcellularLocation>
</comment>
<dbReference type="RefSeq" id="WP_377464939.1">
    <property type="nucleotide sequence ID" value="NZ_JBHUOP010000001.1"/>
</dbReference>
<dbReference type="InterPro" id="IPR011708">
    <property type="entry name" value="DNA_pol3_alpha_NTPase_dom"/>
</dbReference>
<feature type="compositionally biased region" description="Polar residues" evidence="14">
    <location>
        <begin position="484"/>
        <end position="495"/>
    </location>
</feature>
<comment type="function">
    <text evidence="13">DNA polymerase involved in damage-induced mutagenesis and translesion synthesis (TLS). It is not the major replicative DNA polymerase.</text>
</comment>
<dbReference type="HAMAP" id="MF_01902">
    <property type="entry name" value="DNApol_error_prone"/>
    <property type="match status" value="1"/>
</dbReference>
<evidence type="ECO:0000256" key="3">
    <source>
        <dbReference type="ARBA" id="ARBA00012417"/>
    </source>
</evidence>
<dbReference type="InterPro" id="IPR040982">
    <property type="entry name" value="DNA_pol3_finger"/>
</dbReference>
<sequence>MTNPPPYSELHAHSAFSFLDGASTPTELATEAARLELTSLALTDHNGLYGVVDYARAARTVGLATNFGAELHLPTTHGTLEQPIGTKDPQSDHLIILTKNPTGYRALSATIARAHLETGEKGKANHTLESLAAAAKNNWHILTGCRKGRLRTLLETKGHKAAHAYACQLKEIFGKDNIAIEITWEGTSHCDERNERLALIASTLNIPLVATTNAHYATPASAPLGQALAALRANCTLEEMDGWLEATSARHLRSGQEMMYLHRAHPHAVTMAADLGREYAFDLALVAPNLPPYPVPDGHTEATWLRELTMRGARERYGSPDDPNSREAYEKITHELRIIEGLNFPGYFLIVYDIVDFCRRNGILAQGRGSAANSAVCYALGITAVDAVRHGLLFERFLAPERDGPPDIDVDIESRRREEAIQYVYERYDREHAALVANVISYRSRSAVRDAARVLGYDVGQQNAWSKGMDRWGSLTEHRVPGLPNSSAPDSQGSRVSDGDRAEEETSEHNSLSEMETDVDTEARRDGFSPTAKELENFPRDGRDDIPHDVLSLAEQLRKLPRHLGIHPGGMVLCDRPVIEVCPVEWARMEGRTVLQWDKDDCADAGLVKFDLLGLGMLTALRLAFEHIERVEGQTHTLHTIPQEDPKVYELLQAADTVGVFQVESRAQIATLPRLKPEEFYDIVVEVALIRPGPIQGGSVHPYIQRKRGIQEVTYLHPLLEKSLSKTLGVPLFQEQLMQMAIDTASFTAAEADQLRRAMGAKRSRERMRALRDRLFDGMAANGISREVAQEIYQKLESFSDFGFPESHAFSFAMLVYASSWLKAYHPAAFFAGLLGAQPMGFYSPQSLMNDARRHGLNILPVCIHVSEVHASVEPNPDNTQGEVGENDRIVGNKKESAKPRHGVPVPVPTHLAVRLGLTSVRTIGEKEAEKILAARPFTDLRDFARRTELRAEQFEALATAGAFDVLGVSRREALWAAGVLTQEKPDTLEGLSLGVEAPPLPEMSVVERAKADQWSTGINPGIYPTELVREQLTSQNILSAYQVNTGEKERRITTAGVITHRQRPGTAQGITFLSLEDETGIVNVVCSVGLWNKYRRLLRTVPAAIVRGRVEQADGATNLVAEHFSALSLQVKTTSRDFH</sequence>
<organism evidence="16 17">
    <name type="scientific">Populibacterium corticicola</name>
    <dbReference type="NCBI Taxonomy" id="1812826"/>
    <lineage>
        <taxon>Bacteria</taxon>
        <taxon>Bacillati</taxon>
        <taxon>Actinomycetota</taxon>
        <taxon>Actinomycetes</taxon>
        <taxon>Micrococcales</taxon>
        <taxon>Jonesiaceae</taxon>
        <taxon>Populibacterium</taxon>
    </lineage>
</organism>
<dbReference type="CDD" id="cd07431">
    <property type="entry name" value="PHP_PolIIIA"/>
    <property type="match status" value="1"/>
</dbReference>